<evidence type="ECO:0000313" key="2">
    <source>
        <dbReference type="EMBL" id="WPC75453.1"/>
    </source>
</evidence>
<evidence type="ECO:0000259" key="1">
    <source>
        <dbReference type="Pfam" id="PF01841"/>
    </source>
</evidence>
<protein>
    <submittedName>
        <fullName evidence="2">Transglutaminase-like domain-containing protein</fullName>
    </submittedName>
</protein>
<feature type="domain" description="Transglutaminase-like" evidence="1">
    <location>
        <begin position="96"/>
        <end position="149"/>
    </location>
</feature>
<dbReference type="SUPFAM" id="SSF54001">
    <property type="entry name" value="Cysteine proteinases"/>
    <property type="match status" value="1"/>
</dbReference>
<dbReference type="Pfam" id="PF01841">
    <property type="entry name" value="Transglut_core"/>
    <property type="match status" value="1"/>
</dbReference>
<keyword evidence="3" id="KW-1185">Reference proteome</keyword>
<dbReference type="RefSeq" id="WP_261897438.1">
    <property type="nucleotide sequence ID" value="NZ_AP024896.1"/>
</dbReference>
<organism evidence="2 3">
    <name type="scientific">Vibrio porteresiae DSM 19223</name>
    <dbReference type="NCBI Taxonomy" id="1123496"/>
    <lineage>
        <taxon>Bacteria</taxon>
        <taxon>Pseudomonadati</taxon>
        <taxon>Pseudomonadota</taxon>
        <taxon>Gammaproteobacteria</taxon>
        <taxon>Vibrionales</taxon>
        <taxon>Vibrionaceae</taxon>
        <taxon>Vibrio</taxon>
    </lineage>
</organism>
<sequence>MDWNNNLYSEYTDLGIFKNELSLIAPDIPALCQWIQAHLIHAYWLESYHCYTTLAVAHREMQLRSSLDILKVLSQRQPVDMVSYLNPDKRVIVVGRHFALMLCALIRLHDVPARIRCGYADYLTPDTFEDHWICEYWHQEQRRWVRVDAQLDERQMHRLAITFDPYDLPEERFISAGKAWHLCMDGQAHPDQFGILHFHGLTYIKGSILRDLFALSGVEMLPWDSGWGMIEQYQSPIKDDREMQLISHLAAYSESNDEENARIVTKQNPDIALPHDWTWLQAPTISQLFEKYSVI</sequence>
<dbReference type="InterPro" id="IPR038765">
    <property type="entry name" value="Papain-like_cys_pep_sf"/>
</dbReference>
<dbReference type="InterPro" id="IPR002931">
    <property type="entry name" value="Transglutaminase-like"/>
</dbReference>
<reference evidence="2 3" key="1">
    <citation type="submission" date="2023-11" db="EMBL/GenBank/DDBJ databases">
        <title>Plant-associative lifestyle of Vibrio porteresiae and its evolutionary dynamics.</title>
        <authorList>
            <person name="Rameshkumar N."/>
            <person name="Kirti K."/>
        </authorList>
    </citation>
    <scope>NUCLEOTIDE SEQUENCE [LARGE SCALE GENOMIC DNA]</scope>
    <source>
        <strain evidence="2 3">MSSRF30</strain>
    </source>
</reference>
<accession>A0ABZ0QJ37</accession>
<name>A0ABZ0QJ37_9VIBR</name>
<dbReference type="EMBL" id="CP138204">
    <property type="protein sequence ID" value="WPC75453.1"/>
    <property type="molecule type" value="Genomic_DNA"/>
</dbReference>
<proteinExistence type="predicted"/>
<evidence type="ECO:0000313" key="3">
    <source>
        <dbReference type="Proteomes" id="UP001304071"/>
    </source>
</evidence>
<gene>
    <name evidence="2" type="ORF">R8Z52_21225</name>
</gene>
<dbReference type="Gene3D" id="3.10.620.30">
    <property type="match status" value="1"/>
</dbReference>
<dbReference type="Proteomes" id="UP001304071">
    <property type="component" value="Chromosome 2"/>
</dbReference>